<evidence type="ECO:0000313" key="1">
    <source>
        <dbReference type="EMBL" id="JAE25853.1"/>
    </source>
</evidence>
<reference evidence="1" key="2">
    <citation type="journal article" date="2015" name="Data Brief">
        <title>Shoot transcriptome of the giant reed, Arundo donax.</title>
        <authorList>
            <person name="Barrero R.A."/>
            <person name="Guerrero F.D."/>
            <person name="Moolhuijzen P."/>
            <person name="Goolsby J.A."/>
            <person name="Tidwell J."/>
            <person name="Bellgard S.E."/>
            <person name="Bellgard M.I."/>
        </authorList>
    </citation>
    <scope>NUCLEOTIDE SEQUENCE</scope>
    <source>
        <tissue evidence="1">Shoot tissue taken approximately 20 cm above the soil surface</tissue>
    </source>
</reference>
<reference evidence="1" key="1">
    <citation type="submission" date="2014-09" db="EMBL/GenBank/DDBJ databases">
        <authorList>
            <person name="Magalhaes I.L.F."/>
            <person name="Oliveira U."/>
            <person name="Santos F.R."/>
            <person name="Vidigal T.H.D.A."/>
            <person name="Brescovit A.D."/>
            <person name="Santos A.J."/>
        </authorList>
    </citation>
    <scope>NUCLEOTIDE SEQUENCE</scope>
    <source>
        <tissue evidence="1">Shoot tissue taken approximately 20 cm above the soil surface</tissue>
    </source>
</reference>
<protein>
    <submittedName>
        <fullName evidence="1">Uncharacterized protein</fullName>
    </submittedName>
</protein>
<name>A0A0A9GZ26_ARUDO</name>
<proteinExistence type="predicted"/>
<accession>A0A0A9GZ26</accession>
<dbReference type="AlphaFoldDB" id="A0A0A9GZ26"/>
<dbReference type="EMBL" id="GBRH01172043">
    <property type="protein sequence ID" value="JAE25853.1"/>
    <property type="molecule type" value="Transcribed_RNA"/>
</dbReference>
<organism evidence="1">
    <name type="scientific">Arundo donax</name>
    <name type="common">Giant reed</name>
    <name type="synonym">Donax arundinaceus</name>
    <dbReference type="NCBI Taxonomy" id="35708"/>
    <lineage>
        <taxon>Eukaryota</taxon>
        <taxon>Viridiplantae</taxon>
        <taxon>Streptophyta</taxon>
        <taxon>Embryophyta</taxon>
        <taxon>Tracheophyta</taxon>
        <taxon>Spermatophyta</taxon>
        <taxon>Magnoliopsida</taxon>
        <taxon>Liliopsida</taxon>
        <taxon>Poales</taxon>
        <taxon>Poaceae</taxon>
        <taxon>PACMAD clade</taxon>
        <taxon>Arundinoideae</taxon>
        <taxon>Arundineae</taxon>
        <taxon>Arundo</taxon>
    </lineage>
</organism>
<sequence>MSYDIMEDTTPMHLIGSFLGPQGNWGHLYSTLSKELDFMPMLYLLENSNDHKENSKLTNTI</sequence>